<dbReference type="SUPFAM" id="SSF51206">
    <property type="entry name" value="cAMP-binding domain-like"/>
    <property type="match status" value="1"/>
</dbReference>
<organism evidence="2">
    <name type="scientific">hydrothermal vent metagenome</name>
    <dbReference type="NCBI Taxonomy" id="652676"/>
    <lineage>
        <taxon>unclassified sequences</taxon>
        <taxon>metagenomes</taxon>
        <taxon>ecological metagenomes</taxon>
    </lineage>
</organism>
<dbReference type="SMART" id="SM00100">
    <property type="entry name" value="cNMP"/>
    <property type="match status" value="1"/>
</dbReference>
<evidence type="ECO:0000313" key="2">
    <source>
        <dbReference type="EMBL" id="VAW29842.1"/>
    </source>
</evidence>
<dbReference type="PROSITE" id="PS50042">
    <property type="entry name" value="CNMP_BINDING_3"/>
    <property type="match status" value="1"/>
</dbReference>
<dbReference type="PANTHER" id="PTHR10217">
    <property type="entry name" value="VOLTAGE AND LIGAND GATED POTASSIUM CHANNEL"/>
    <property type="match status" value="1"/>
</dbReference>
<dbReference type="InterPro" id="IPR014710">
    <property type="entry name" value="RmlC-like_jellyroll"/>
</dbReference>
<dbReference type="EMBL" id="UOEU01000008">
    <property type="protein sequence ID" value="VAW29842.1"/>
    <property type="molecule type" value="Genomic_DNA"/>
</dbReference>
<proteinExistence type="predicted"/>
<dbReference type="GO" id="GO:0005249">
    <property type="term" value="F:voltage-gated potassium channel activity"/>
    <property type="evidence" value="ECO:0007669"/>
    <property type="project" value="TreeGrafter"/>
</dbReference>
<feature type="domain" description="Cyclic nucleotide-binding" evidence="1">
    <location>
        <begin position="12"/>
        <end position="114"/>
    </location>
</feature>
<sequence>MSISNLLKRVQLFANLKSDELEQLAAIAHEQKVSAGETIITQNTTGNELYIVATGSVEVYIQGLDDARSLVVLGKGQVIGEMALIDQGYRSASVRTTREGATLYLIASNDFYNLCEENNHIGYIVMRNLAIDIAFKLRHRNLAEL</sequence>
<dbReference type="Pfam" id="PF00027">
    <property type="entry name" value="cNMP_binding"/>
    <property type="match status" value="1"/>
</dbReference>
<dbReference type="PRINTS" id="PR00103">
    <property type="entry name" value="CAMPKINASE"/>
</dbReference>
<evidence type="ECO:0000259" key="1">
    <source>
        <dbReference type="PROSITE" id="PS50042"/>
    </source>
</evidence>
<name>A0A3B0UU21_9ZZZZ</name>
<dbReference type="InterPro" id="IPR018488">
    <property type="entry name" value="cNMP-bd_CS"/>
</dbReference>
<dbReference type="PANTHER" id="PTHR10217:SF435">
    <property type="entry name" value="POTASSIUM VOLTAGE-GATED CHANNEL PROTEIN EAG"/>
    <property type="match status" value="1"/>
</dbReference>
<dbReference type="AlphaFoldDB" id="A0A3B0UU21"/>
<dbReference type="CDD" id="cd00038">
    <property type="entry name" value="CAP_ED"/>
    <property type="match status" value="1"/>
</dbReference>
<dbReference type="GO" id="GO:0042391">
    <property type="term" value="P:regulation of membrane potential"/>
    <property type="evidence" value="ECO:0007669"/>
    <property type="project" value="TreeGrafter"/>
</dbReference>
<dbReference type="Gene3D" id="2.60.120.10">
    <property type="entry name" value="Jelly Rolls"/>
    <property type="match status" value="1"/>
</dbReference>
<accession>A0A3B0UU21</accession>
<dbReference type="InterPro" id="IPR000595">
    <property type="entry name" value="cNMP-bd_dom"/>
</dbReference>
<reference evidence="2" key="1">
    <citation type="submission" date="2018-06" db="EMBL/GenBank/DDBJ databases">
        <authorList>
            <person name="Zhirakovskaya E."/>
        </authorList>
    </citation>
    <scope>NUCLEOTIDE SEQUENCE</scope>
</reference>
<dbReference type="InterPro" id="IPR050818">
    <property type="entry name" value="KCNH_animal-type"/>
</dbReference>
<dbReference type="InterPro" id="IPR018490">
    <property type="entry name" value="cNMP-bd_dom_sf"/>
</dbReference>
<gene>
    <name evidence="2" type="ORF">MNBD_CHLOROFLEXI01-1360</name>
</gene>
<dbReference type="PROSITE" id="PS00889">
    <property type="entry name" value="CNMP_BINDING_2"/>
    <property type="match status" value="1"/>
</dbReference>
<protein>
    <recommendedName>
        <fullName evidence="1">Cyclic nucleotide-binding domain-containing protein</fullName>
    </recommendedName>
</protein>
<dbReference type="GO" id="GO:0005886">
    <property type="term" value="C:plasma membrane"/>
    <property type="evidence" value="ECO:0007669"/>
    <property type="project" value="TreeGrafter"/>
</dbReference>